<feature type="compositionally biased region" description="Basic and acidic residues" evidence="1">
    <location>
        <begin position="398"/>
        <end position="412"/>
    </location>
</feature>
<evidence type="ECO:0000313" key="3">
    <source>
        <dbReference type="Proteomes" id="UP000005408"/>
    </source>
</evidence>
<evidence type="ECO:0000256" key="1">
    <source>
        <dbReference type="SAM" id="MobiDB-lite"/>
    </source>
</evidence>
<dbReference type="EnsemblMetazoa" id="G17376.3">
    <property type="protein sequence ID" value="G17376.3:cds"/>
    <property type="gene ID" value="G17376"/>
</dbReference>
<feature type="compositionally biased region" description="Acidic residues" evidence="1">
    <location>
        <begin position="13"/>
        <end position="74"/>
    </location>
</feature>
<keyword evidence="3" id="KW-1185">Reference proteome</keyword>
<feature type="compositionally biased region" description="Polar residues" evidence="1">
    <location>
        <begin position="413"/>
        <end position="425"/>
    </location>
</feature>
<feature type="compositionally biased region" description="Basic and acidic residues" evidence="1">
    <location>
        <begin position="470"/>
        <end position="481"/>
    </location>
</feature>
<evidence type="ECO:0000313" key="2">
    <source>
        <dbReference type="EnsemblMetazoa" id="G17376.3:cds"/>
    </source>
</evidence>
<name>A0A8W8J5T1_MAGGI</name>
<feature type="compositionally biased region" description="Basic and acidic residues" evidence="1">
    <location>
        <begin position="311"/>
        <end position="320"/>
    </location>
</feature>
<feature type="compositionally biased region" description="Basic and acidic residues" evidence="1">
    <location>
        <begin position="121"/>
        <end position="139"/>
    </location>
</feature>
<feature type="compositionally biased region" description="Basic and acidic residues" evidence="1">
    <location>
        <begin position="663"/>
        <end position="679"/>
    </location>
</feature>
<accession>A0A8W8J5T1</accession>
<dbReference type="Proteomes" id="UP000005408">
    <property type="component" value="Unassembled WGS sequence"/>
</dbReference>
<feature type="compositionally biased region" description="Basic and acidic residues" evidence="1">
    <location>
        <begin position="628"/>
        <end position="639"/>
    </location>
</feature>
<feature type="compositionally biased region" description="Basic residues" evidence="1">
    <location>
        <begin position="108"/>
        <end position="117"/>
    </location>
</feature>
<feature type="compositionally biased region" description="Basic and acidic residues" evidence="1">
    <location>
        <begin position="327"/>
        <end position="340"/>
    </location>
</feature>
<feature type="region of interest" description="Disordered" evidence="1">
    <location>
        <begin position="1"/>
        <end position="484"/>
    </location>
</feature>
<feature type="compositionally biased region" description="Basic and acidic residues" evidence="1">
    <location>
        <begin position="278"/>
        <end position="292"/>
    </location>
</feature>
<proteinExistence type="predicted"/>
<organism evidence="2 3">
    <name type="scientific">Magallana gigas</name>
    <name type="common">Pacific oyster</name>
    <name type="synonym">Crassostrea gigas</name>
    <dbReference type="NCBI Taxonomy" id="29159"/>
    <lineage>
        <taxon>Eukaryota</taxon>
        <taxon>Metazoa</taxon>
        <taxon>Spiralia</taxon>
        <taxon>Lophotrochozoa</taxon>
        <taxon>Mollusca</taxon>
        <taxon>Bivalvia</taxon>
        <taxon>Autobranchia</taxon>
        <taxon>Pteriomorphia</taxon>
        <taxon>Ostreida</taxon>
        <taxon>Ostreoidea</taxon>
        <taxon>Ostreidae</taxon>
        <taxon>Magallana</taxon>
    </lineage>
</organism>
<feature type="compositionally biased region" description="Basic residues" evidence="1">
    <location>
        <begin position="680"/>
        <end position="696"/>
    </location>
</feature>
<feature type="compositionally biased region" description="Basic and acidic residues" evidence="1">
    <location>
        <begin position="369"/>
        <end position="389"/>
    </location>
</feature>
<protein>
    <submittedName>
        <fullName evidence="2">Uncharacterized protein</fullName>
    </submittedName>
</protein>
<feature type="compositionally biased region" description="Basic and acidic residues" evidence="1">
    <location>
        <begin position="186"/>
        <end position="265"/>
    </location>
</feature>
<feature type="compositionally biased region" description="Basic and acidic residues" evidence="1">
    <location>
        <begin position="75"/>
        <end position="93"/>
    </location>
</feature>
<sequence length="782" mass="88909">MSDTESSARTSDDSDQEVEEEEVEEEEDVDEEESEEGEEEEVEEEEVEDEEDIEDEDDDIDTNDENDENDESDDSDHNTIKSDTESDSEKISTESESDDDSGGDEKKIGKKTVKTKMKTQPVEDKLMKKEILALKHKSDSDEDSNTDDNSESDKQQSVKKEKGLVGKVENKESIKETEIKVQPVDSVRKESPKLQQKSDSDDKQGSEGELKGLAHKIETEDSQKETKIHPQHVEDKSVKIDSPEFKRKHHTEDDFKSNSKREEPKGNGTVKDLAAKPGNKESKHVESVKEESLALQQKSHLAKDSNGNDNSKSDQQESRRKVIGHAVKMENKESEKETEIKVQPVKSVRKESPELQQKSHSAKGSKGNDTFKSDKQEMKDIAAKTESNKTKIIAAQPVEDKSMKKELSELRRISNSSDNYKSNKQGMEVKVPAAKTEINESKKESKINTQPVEAESVRKQFSNQANKALPTEKKEAKKEDFSQTTGVPGKYVQVDRCDVISTRRVGTQTKLKHYNVCTFTSGLIKKVNMQTYTSGLISKSDHSTNTIQERGKDKKTQTKDKYVLERHLIVKDNDSSEKKTTDNKDTTKKSDENENETSVQLKRRKVKVPLLKLSPEEESNSANSTESTEDRPPQPDLLSKKAKDIKSIQKLQKTPIESSGVYTDKEYDKKTRKEKENIRRRGRRRPQLCNFSKRHPSREYIPQPSKNKTSHFRRPTSAGPVYKRELINPIHRPGDSKNKILLVRPNSAGPVHKRQSKQPEGTALSMAQYRMLYHHRWADISC</sequence>
<feature type="region of interest" description="Disordered" evidence="1">
    <location>
        <begin position="537"/>
        <end position="639"/>
    </location>
</feature>
<feature type="compositionally biased region" description="Basic and acidic residues" evidence="1">
    <location>
        <begin position="437"/>
        <end position="446"/>
    </location>
</feature>
<feature type="compositionally biased region" description="Basic and acidic residues" evidence="1">
    <location>
        <begin position="151"/>
        <end position="179"/>
    </location>
</feature>
<feature type="region of interest" description="Disordered" evidence="1">
    <location>
        <begin position="662"/>
        <end position="716"/>
    </location>
</feature>
<feature type="compositionally biased region" description="Acidic residues" evidence="1">
    <location>
        <begin position="140"/>
        <end position="150"/>
    </location>
</feature>
<reference evidence="2" key="1">
    <citation type="submission" date="2022-08" db="UniProtKB">
        <authorList>
            <consortium name="EnsemblMetazoa"/>
        </authorList>
    </citation>
    <scope>IDENTIFICATION</scope>
    <source>
        <strain evidence="2">05x7-T-G4-1.051#20</strain>
    </source>
</reference>
<feature type="compositionally biased region" description="Basic and acidic residues" evidence="1">
    <location>
        <begin position="549"/>
        <end position="592"/>
    </location>
</feature>
<dbReference type="AlphaFoldDB" id="A0A8W8J5T1"/>
<feature type="compositionally biased region" description="Polar residues" evidence="1">
    <location>
        <begin position="294"/>
        <end position="310"/>
    </location>
</feature>
<feature type="compositionally biased region" description="Polar residues" evidence="1">
    <location>
        <begin position="537"/>
        <end position="548"/>
    </location>
</feature>